<dbReference type="AlphaFoldDB" id="A0A016T3N4"/>
<protein>
    <recommendedName>
        <fullName evidence="4">Reverse transcriptase domain-containing protein</fullName>
    </recommendedName>
</protein>
<keyword evidence="3" id="KW-1185">Reference proteome</keyword>
<dbReference type="PANTHER" id="PTHR21301:SF10">
    <property type="entry name" value="REVERSE TRANSCRIPTASE DOMAIN-CONTAINING PROTEIN"/>
    <property type="match status" value="1"/>
</dbReference>
<evidence type="ECO:0000313" key="3">
    <source>
        <dbReference type="Proteomes" id="UP000024635"/>
    </source>
</evidence>
<evidence type="ECO:0000313" key="2">
    <source>
        <dbReference type="EMBL" id="EYB97548.1"/>
    </source>
</evidence>
<dbReference type="EMBL" id="JARK01001475">
    <property type="protein sequence ID" value="EYB97548.1"/>
    <property type="molecule type" value="Genomic_DNA"/>
</dbReference>
<evidence type="ECO:0008006" key="4">
    <source>
        <dbReference type="Google" id="ProtNLM"/>
    </source>
</evidence>
<evidence type="ECO:0000256" key="1">
    <source>
        <dbReference type="SAM" id="SignalP"/>
    </source>
</evidence>
<sequence>MSWLLVKLLLPLLHYVGAHMVNSQEFVNAIQKCRVPKLSCYVSFDAVSLYTNIDNSAAVKSLLEPLNNHSNKVSMWGFSTSDTEILLEAALAFNTFRFNNIFYPQKRGLAMGIRIAPLLAIVFLDHIGKVSLTKRILFYKGYIDKVFVIEVLFSIVIGSSRQFICDWFITFYSDLNANKIELKRCEHKVHNGRT</sequence>
<dbReference type="Proteomes" id="UP000024635">
    <property type="component" value="Unassembled WGS sequence"/>
</dbReference>
<dbReference type="OrthoDB" id="10060112at2759"/>
<feature type="chain" id="PRO_5001487108" description="Reverse transcriptase domain-containing protein" evidence="1">
    <location>
        <begin position="19"/>
        <end position="194"/>
    </location>
</feature>
<comment type="caution">
    <text evidence="2">The sequence shown here is derived from an EMBL/GenBank/DDBJ whole genome shotgun (WGS) entry which is preliminary data.</text>
</comment>
<proteinExistence type="predicted"/>
<name>A0A016T3N4_9BILA</name>
<organism evidence="2 3">
    <name type="scientific">Ancylostoma ceylanicum</name>
    <dbReference type="NCBI Taxonomy" id="53326"/>
    <lineage>
        <taxon>Eukaryota</taxon>
        <taxon>Metazoa</taxon>
        <taxon>Ecdysozoa</taxon>
        <taxon>Nematoda</taxon>
        <taxon>Chromadorea</taxon>
        <taxon>Rhabditida</taxon>
        <taxon>Rhabditina</taxon>
        <taxon>Rhabditomorpha</taxon>
        <taxon>Strongyloidea</taxon>
        <taxon>Ancylostomatidae</taxon>
        <taxon>Ancylostomatinae</taxon>
        <taxon>Ancylostoma</taxon>
    </lineage>
</organism>
<feature type="signal peptide" evidence="1">
    <location>
        <begin position="1"/>
        <end position="18"/>
    </location>
</feature>
<keyword evidence="1" id="KW-0732">Signal</keyword>
<accession>A0A016T3N4</accession>
<gene>
    <name evidence="2" type="primary">Acey_s0139.g2090</name>
    <name evidence="2" type="ORF">Y032_0139g2090</name>
</gene>
<dbReference type="PANTHER" id="PTHR21301">
    <property type="entry name" value="REVERSE TRANSCRIPTASE"/>
    <property type="match status" value="1"/>
</dbReference>
<reference evidence="3" key="1">
    <citation type="journal article" date="2015" name="Nat. Genet.">
        <title>The genome and transcriptome of the zoonotic hookworm Ancylostoma ceylanicum identify infection-specific gene families.</title>
        <authorList>
            <person name="Schwarz E.M."/>
            <person name="Hu Y."/>
            <person name="Antoshechkin I."/>
            <person name="Miller M.M."/>
            <person name="Sternberg P.W."/>
            <person name="Aroian R.V."/>
        </authorList>
    </citation>
    <scope>NUCLEOTIDE SEQUENCE</scope>
    <source>
        <strain evidence="3">HY135</strain>
    </source>
</reference>